<dbReference type="AlphaFoldDB" id="A0A0B8PCA5"/>
<proteinExistence type="predicted"/>
<name>A0A0B8PCA5_9VIBR</name>
<accession>A0A0B8PCA5</accession>
<reference evidence="2 3" key="2">
    <citation type="submission" date="2015-01" db="EMBL/GenBank/DDBJ databases">
        <authorList>
            <consortium name="NBRP consortium"/>
            <person name="Sawabe T."/>
            <person name="Meirelles P."/>
            <person name="Feng G."/>
            <person name="Sayaka M."/>
            <person name="Hattori M."/>
            <person name="Ohkuma M."/>
        </authorList>
    </citation>
    <scope>NUCLEOTIDE SEQUENCE [LARGE SCALE GENOMIC DNA]</scope>
    <source>
        <strain evidence="2 3">JCM19232</strain>
    </source>
</reference>
<evidence type="ECO:0000259" key="1">
    <source>
        <dbReference type="Pfam" id="PF09002"/>
    </source>
</evidence>
<feature type="domain" description="Card1 endonuclease" evidence="1">
    <location>
        <begin position="241"/>
        <end position="325"/>
    </location>
</feature>
<protein>
    <recommendedName>
        <fullName evidence="1">Card1 endonuclease domain-containing protein</fullName>
    </recommendedName>
</protein>
<dbReference type="InterPro" id="IPR011335">
    <property type="entry name" value="Restrct_endonuc-II-like"/>
</dbReference>
<gene>
    <name evidence="2" type="ORF">JCM19232_5176</name>
</gene>
<dbReference type="Pfam" id="PF09002">
    <property type="entry name" value="Card1_endonuc"/>
    <property type="match status" value="1"/>
</dbReference>
<evidence type="ECO:0000313" key="2">
    <source>
        <dbReference type="EMBL" id="GAM62212.1"/>
    </source>
</evidence>
<reference evidence="2 3" key="1">
    <citation type="submission" date="2015-01" db="EMBL/GenBank/DDBJ databases">
        <title>Vibrio sp. C5 JCM 19232 whole genome shotgun sequence.</title>
        <authorList>
            <person name="Sawabe T."/>
            <person name="Meirelles P."/>
            <person name="Feng G."/>
            <person name="Sayaka M."/>
            <person name="Hattori M."/>
            <person name="Ohkuma M."/>
        </authorList>
    </citation>
    <scope>NUCLEOTIDE SEQUENCE [LARGE SCALE GENOMIC DNA]</scope>
    <source>
        <strain evidence="2 3">JCM19232</strain>
    </source>
</reference>
<dbReference type="CDD" id="cd22364">
    <property type="entry name" value="VC1899-like"/>
    <property type="match status" value="1"/>
</dbReference>
<comment type="caution">
    <text evidence="2">The sequence shown here is derived from an EMBL/GenBank/DDBJ whole genome shotgun (WGS) entry which is preliminary data.</text>
</comment>
<dbReference type="Gene3D" id="1.10.10.680">
    <property type="entry name" value="Hypothetical protein VC1899 (Restriction endonuclease-like)"/>
    <property type="match status" value="1"/>
</dbReference>
<evidence type="ECO:0000313" key="3">
    <source>
        <dbReference type="Proteomes" id="UP000031670"/>
    </source>
</evidence>
<dbReference type="SUPFAM" id="SSF52980">
    <property type="entry name" value="Restriction endonuclease-like"/>
    <property type="match status" value="1"/>
</dbReference>
<dbReference type="InterPro" id="IPR015093">
    <property type="entry name" value="Card1_endonucl_dom"/>
</dbReference>
<dbReference type="EMBL" id="BBSA01000005">
    <property type="protein sequence ID" value="GAM62212.1"/>
    <property type="molecule type" value="Genomic_DNA"/>
</dbReference>
<sequence>MPVQIGIIDQDPIRLVTPLLDDRAVSRHMIFIGVANQRPMFEKLEVVLAKRDIKSEFFEIPNVSNTAKIKSCVMELAKRLKEEGDTIKFNASCGLRHRLLSVYEVVRSFDWPIFVVEPNTDRLSWLYPDGQIDAQVQDHITINDYLTIFGAEAEFPTEEDMIHIDDVLLGVCEKWASHALELGPGLATLNFLATTCRKEQKLDVELSTKQQGYRELNILLEDLVQANLADYANGVLTFHSEKARRFSNGEWLEALVHAHVKQIQAELSTLQDCSLNVQVSRKIGEKEIRNELDVATVANNKLHIIECKTKGMRDDGDDTLYKLDTFAIC</sequence>
<dbReference type="Gene3D" id="3.40.50.10770">
    <property type="entry name" value="Hypothetical protein VC1899 like domain (Restriction endonuclease-like)"/>
    <property type="match status" value="1"/>
</dbReference>
<organism evidence="2 3">
    <name type="scientific">Vibrio ishigakensis</name>
    <dbReference type="NCBI Taxonomy" id="1481914"/>
    <lineage>
        <taxon>Bacteria</taxon>
        <taxon>Pseudomonadati</taxon>
        <taxon>Pseudomonadota</taxon>
        <taxon>Gammaproteobacteria</taxon>
        <taxon>Vibrionales</taxon>
        <taxon>Vibrionaceae</taxon>
        <taxon>Vibrio</taxon>
    </lineage>
</organism>
<dbReference type="Proteomes" id="UP000031670">
    <property type="component" value="Unassembled WGS sequence"/>
</dbReference>